<proteinExistence type="inferred from homology"/>
<keyword evidence="3" id="KW-0808">Transferase</keyword>
<dbReference type="CDD" id="cd00009">
    <property type="entry name" value="AAA"/>
    <property type="match status" value="1"/>
</dbReference>
<sequence>MEIALYRKYRPRSFEDVLGQEQVSGVLSEAVKLGNLFHAYLFSGARGTGKTSVARILAGEIGTTKNDLHEIDAASNRGIDDIRELRQAVLSLPYESKYKVYIIDEAHMLTKEAFNALLKTLEEPPSHVIFILATTELHKLPETIISRCETYDFKKAGREILKELVLRVSKEEGFKIDNAGAELLSVLGDGSFRDTLGVLQKIISGSKDKKISLPEIEKITGAPPRDVINTVLEALADGRSEEALRFIGNTAEKNTDMKIFIKLILSKLRLALLNRYAKDMRKDILRELGAEDYEFIKRLSEKPKVNSKTLQRLLKAYIETPDAYISQLPLELAVIDIAEEEKEKEN</sequence>
<dbReference type="PANTHER" id="PTHR11669:SF0">
    <property type="entry name" value="PROTEIN STICHEL-LIKE 2"/>
    <property type="match status" value="1"/>
</dbReference>
<organism evidence="5 6">
    <name type="scientific">Candidatus Campbellbacteria bacterium CG22_combo_CG10-13_8_21_14_all_43_18</name>
    <dbReference type="NCBI Taxonomy" id="1974530"/>
    <lineage>
        <taxon>Bacteria</taxon>
        <taxon>Candidatus Campbelliibacteriota</taxon>
    </lineage>
</organism>
<gene>
    <name evidence="3 5" type="primary">dnaX</name>
    <name evidence="5" type="ORF">COW82_00765</name>
</gene>
<dbReference type="NCBIfam" id="TIGR02397">
    <property type="entry name" value="dnaX_nterm"/>
    <property type="match status" value="1"/>
</dbReference>
<comment type="function">
    <text evidence="3">DNA polymerase III is a complex, multichain enzyme responsible for most of the replicative synthesis in bacteria. This DNA polymerase also exhibits 3' to 5' exonuclease activity.</text>
</comment>
<dbReference type="Gene3D" id="1.10.8.60">
    <property type="match status" value="1"/>
</dbReference>
<dbReference type="SUPFAM" id="SSF52540">
    <property type="entry name" value="P-loop containing nucleoside triphosphate hydrolases"/>
    <property type="match status" value="1"/>
</dbReference>
<keyword evidence="1 3" id="KW-0239">DNA-directed DNA polymerase</keyword>
<name>A0A2H0DWX8_9BACT</name>
<dbReference type="SMART" id="SM00382">
    <property type="entry name" value="AAA"/>
    <property type="match status" value="1"/>
</dbReference>
<dbReference type="Proteomes" id="UP000231276">
    <property type="component" value="Unassembled WGS sequence"/>
</dbReference>
<dbReference type="InterPro" id="IPR027417">
    <property type="entry name" value="P-loop_NTPase"/>
</dbReference>
<dbReference type="Gene3D" id="3.40.50.300">
    <property type="entry name" value="P-loop containing nucleotide triphosphate hydrolases"/>
    <property type="match status" value="1"/>
</dbReference>
<dbReference type="InterPro" id="IPR012763">
    <property type="entry name" value="DNA_pol_III_sug/sutau_N"/>
</dbReference>
<dbReference type="GO" id="GO:0003887">
    <property type="term" value="F:DNA-directed DNA polymerase activity"/>
    <property type="evidence" value="ECO:0007669"/>
    <property type="project" value="UniProtKB-KW"/>
</dbReference>
<feature type="domain" description="AAA+ ATPase" evidence="4">
    <location>
        <begin position="36"/>
        <end position="157"/>
    </location>
</feature>
<dbReference type="GO" id="GO:0005524">
    <property type="term" value="F:ATP binding"/>
    <property type="evidence" value="ECO:0007669"/>
    <property type="project" value="UniProtKB-KW"/>
</dbReference>
<keyword evidence="3" id="KW-0548">Nucleotidyltransferase</keyword>
<evidence type="ECO:0000256" key="3">
    <source>
        <dbReference type="RuleBase" id="RU364063"/>
    </source>
</evidence>
<dbReference type="GO" id="GO:0009360">
    <property type="term" value="C:DNA polymerase III complex"/>
    <property type="evidence" value="ECO:0007669"/>
    <property type="project" value="InterPro"/>
</dbReference>
<evidence type="ECO:0000259" key="4">
    <source>
        <dbReference type="SMART" id="SM00382"/>
    </source>
</evidence>
<dbReference type="Pfam" id="PF13177">
    <property type="entry name" value="DNA_pol3_delta2"/>
    <property type="match status" value="1"/>
</dbReference>
<evidence type="ECO:0000313" key="5">
    <source>
        <dbReference type="EMBL" id="PIP86684.1"/>
    </source>
</evidence>
<reference evidence="5 6" key="1">
    <citation type="submission" date="2017-09" db="EMBL/GenBank/DDBJ databases">
        <title>Depth-based differentiation of microbial function through sediment-hosted aquifers and enrichment of novel symbionts in the deep terrestrial subsurface.</title>
        <authorList>
            <person name="Probst A.J."/>
            <person name="Ladd B."/>
            <person name="Jarett J.K."/>
            <person name="Geller-Mcgrath D.E."/>
            <person name="Sieber C.M."/>
            <person name="Emerson J.B."/>
            <person name="Anantharaman K."/>
            <person name="Thomas B.C."/>
            <person name="Malmstrom R."/>
            <person name="Stieglmeier M."/>
            <person name="Klingl A."/>
            <person name="Woyke T."/>
            <person name="Ryan C.M."/>
            <person name="Banfield J.F."/>
        </authorList>
    </citation>
    <scope>NUCLEOTIDE SEQUENCE [LARGE SCALE GENOMIC DNA]</scope>
    <source>
        <strain evidence="5">CG22_combo_CG10-13_8_21_14_all_43_18</strain>
    </source>
</reference>
<keyword evidence="3" id="KW-0547">Nucleotide-binding</keyword>
<dbReference type="AlphaFoldDB" id="A0A2H0DWX8"/>
<dbReference type="InterPro" id="IPR003593">
    <property type="entry name" value="AAA+_ATPase"/>
</dbReference>
<protein>
    <recommendedName>
        <fullName evidence="3">DNA polymerase III subunit gamma/tau</fullName>
        <ecNumber evidence="3">2.7.7.7</ecNumber>
    </recommendedName>
</protein>
<dbReference type="PANTHER" id="PTHR11669">
    <property type="entry name" value="REPLICATION FACTOR C / DNA POLYMERASE III GAMMA-TAU SUBUNIT"/>
    <property type="match status" value="1"/>
</dbReference>
<evidence type="ECO:0000256" key="1">
    <source>
        <dbReference type="ARBA" id="ARBA00022932"/>
    </source>
</evidence>
<keyword evidence="3" id="KW-0067">ATP-binding</keyword>
<comment type="catalytic activity">
    <reaction evidence="2 3">
        <text>DNA(n) + a 2'-deoxyribonucleoside 5'-triphosphate = DNA(n+1) + diphosphate</text>
        <dbReference type="Rhea" id="RHEA:22508"/>
        <dbReference type="Rhea" id="RHEA-COMP:17339"/>
        <dbReference type="Rhea" id="RHEA-COMP:17340"/>
        <dbReference type="ChEBI" id="CHEBI:33019"/>
        <dbReference type="ChEBI" id="CHEBI:61560"/>
        <dbReference type="ChEBI" id="CHEBI:173112"/>
        <dbReference type="EC" id="2.7.7.7"/>
    </reaction>
</comment>
<accession>A0A2H0DWX8</accession>
<comment type="similarity">
    <text evidence="3">Belongs to the DnaX/STICHEL family.</text>
</comment>
<evidence type="ECO:0000256" key="2">
    <source>
        <dbReference type="ARBA" id="ARBA00049244"/>
    </source>
</evidence>
<evidence type="ECO:0000313" key="6">
    <source>
        <dbReference type="Proteomes" id="UP000231276"/>
    </source>
</evidence>
<dbReference type="InterPro" id="IPR050238">
    <property type="entry name" value="DNA_Rep/Repair_Clamp_Loader"/>
</dbReference>
<dbReference type="EC" id="2.7.7.7" evidence="3"/>
<comment type="subunit">
    <text evidence="3">DNA polymerase III contains a core (composed of alpha, epsilon and theta chains) that associates with a tau subunit. This core dimerizes to form the POLIII' complex. PolIII' associates with the gamma complex (composed of gamma, delta, delta', psi and chi chains) and with the beta chain to form the complete DNA polymerase III complex.</text>
</comment>
<dbReference type="EMBL" id="PCTS01000010">
    <property type="protein sequence ID" value="PIP86684.1"/>
    <property type="molecule type" value="Genomic_DNA"/>
</dbReference>
<comment type="caution">
    <text evidence="5">The sequence shown here is derived from an EMBL/GenBank/DDBJ whole genome shotgun (WGS) entry which is preliminary data.</text>
</comment>
<dbReference type="GO" id="GO:0006261">
    <property type="term" value="P:DNA-templated DNA replication"/>
    <property type="evidence" value="ECO:0007669"/>
    <property type="project" value="TreeGrafter"/>
</dbReference>
<keyword evidence="3" id="KW-0235">DNA replication</keyword>